<protein>
    <submittedName>
        <fullName evidence="1">Conjugative transposon protein TraO</fullName>
    </submittedName>
</protein>
<dbReference type="Proteomes" id="UP000006052">
    <property type="component" value="Chromosome"/>
</dbReference>
<dbReference type="AlphaFoldDB" id="I3YN69"/>
<dbReference type="GeneID" id="79838866"/>
<dbReference type="Pfam" id="PF10626">
    <property type="entry name" value="TraO"/>
    <property type="match status" value="1"/>
</dbReference>
<evidence type="ECO:0000313" key="2">
    <source>
        <dbReference type="Proteomes" id="UP000006052"/>
    </source>
</evidence>
<name>I3YN69_ALIFI</name>
<dbReference type="RefSeq" id="WP_014775783.1">
    <property type="nucleotide sequence ID" value="NC_018011.1"/>
</dbReference>
<dbReference type="HOGENOM" id="CLU_119992_0_0_10"/>
<dbReference type="STRING" id="679935.Alfi_2145"/>
<organism evidence="1 2">
    <name type="scientific">Alistipes finegoldii (strain DSM 17242 / JCM 16770 / CCUG 46020 / CIP 107999 / KCTC 15236 / AHN 2437)</name>
    <dbReference type="NCBI Taxonomy" id="679935"/>
    <lineage>
        <taxon>Bacteria</taxon>
        <taxon>Pseudomonadati</taxon>
        <taxon>Bacteroidota</taxon>
        <taxon>Bacteroidia</taxon>
        <taxon>Bacteroidales</taxon>
        <taxon>Rikenellaceae</taxon>
        <taxon>Alistipes</taxon>
    </lineage>
</organism>
<dbReference type="KEGG" id="afd:Alfi_2145"/>
<dbReference type="eggNOG" id="ENOG5033T1X">
    <property type="taxonomic scope" value="Bacteria"/>
</dbReference>
<accession>I3YN69</accession>
<dbReference type="InterPro" id="IPR018899">
    <property type="entry name" value="Conjug_transposon_Tra0"/>
</dbReference>
<reference evidence="2" key="1">
    <citation type="journal article" date="2013" name="Stand. Genomic Sci.">
        <title>Complete genome sequence of the bile-resistant pigment-producing anaerobe Alistipes finegoldii type strain (AHN2437(T)).</title>
        <authorList>
            <person name="Mavromatis K."/>
            <person name="Stackebrandt E."/>
            <person name="Munk C."/>
            <person name="Lapidus A."/>
            <person name="Nolan M."/>
            <person name="Lucas S."/>
            <person name="Hammon N."/>
            <person name="Deshpande S."/>
            <person name="Cheng J.F."/>
            <person name="Tapia R."/>
            <person name="Goodwin L.A."/>
            <person name="Pitluck S."/>
            <person name="Liolios K."/>
            <person name="Pagani I."/>
            <person name="Ivanova N."/>
            <person name="Mikhailova N."/>
            <person name="Huntemann M."/>
            <person name="Pati A."/>
            <person name="Chen A."/>
            <person name="Palaniappan K."/>
            <person name="Land M."/>
            <person name="Hauser L."/>
            <person name="Rohde M."/>
            <person name="Gronow S."/>
            <person name="Goker M."/>
            <person name="Detter J.C."/>
            <person name="Bristow J."/>
            <person name="Eisen J.A."/>
            <person name="Markowitz V."/>
            <person name="Hugenholtz P."/>
            <person name="Kyrpides N.C."/>
            <person name="Klenk H.P."/>
            <person name="Woyke T."/>
        </authorList>
    </citation>
    <scope>NUCLEOTIDE SEQUENCE</scope>
    <source>
        <strain evidence="2">DSM 17242 / JCM 16770 / AHN 2437 / CCUG 46020 / CIP 107999</strain>
    </source>
</reference>
<dbReference type="EMBL" id="CP003274">
    <property type="protein sequence ID" value="AFL78437.1"/>
    <property type="molecule type" value="Genomic_DNA"/>
</dbReference>
<evidence type="ECO:0000313" key="1">
    <source>
        <dbReference type="EMBL" id="AFL78437.1"/>
    </source>
</evidence>
<sequence>MRAIIMLCLGLWAALLLNPGEVYAQRGLPGQVALGVNGGIADGFSFRDSHGAYRFWGELELTRYNRNHSYWNFAVSCLRKDYRYEGVLGDQLVPMAQFTAEAGYNHPLISDRGRNISLFAGLAGVAGYETTNWGDKHLRDGATLRSDDSIIYGGRLSASLEGYLSNRVIVLLNLREYCTFGSSTGTFHTTWGIGFRFIIN</sequence>
<gene>
    <name evidence="1" type="ordered locus">Alfi_2145</name>
</gene>
<proteinExistence type="predicted"/>